<organism evidence="2 3">
    <name type="scientific">Cladobotryum mycophilum</name>
    <dbReference type="NCBI Taxonomy" id="491253"/>
    <lineage>
        <taxon>Eukaryota</taxon>
        <taxon>Fungi</taxon>
        <taxon>Dikarya</taxon>
        <taxon>Ascomycota</taxon>
        <taxon>Pezizomycotina</taxon>
        <taxon>Sordariomycetes</taxon>
        <taxon>Hypocreomycetidae</taxon>
        <taxon>Hypocreales</taxon>
        <taxon>Hypocreaceae</taxon>
        <taxon>Cladobotryum</taxon>
    </lineage>
</organism>
<evidence type="ECO:0000313" key="3">
    <source>
        <dbReference type="Proteomes" id="UP001338125"/>
    </source>
</evidence>
<feature type="signal peptide" evidence="1">
    <location>
        <begin position="1"/>
        <end position="19"/>
    </location>
</feature>
<proteinExistence type="predicted"/>
<protein>
    <recommendedName>
        <fullName evidence="4">Extracellular membrane protein CFEM domain-containing protein</fullName>
    </recommendedName>
</protein>
<evidence type="ECO:0000256" key="1">
    <source>
        <dbReference type="SAM" id="SignalP"/>
    </source>
</evidence>
<dbReference type="Proteomes" id="UP001338125">
    <property type="component" value="Unassembled WGS sequence"/>
</dbReference>
<name>A0ABR0SP47_9HYPO</name>
<keyword evidence="3" id="KW-1185">Reference proteome</keyword>
<sequence length="77" mass="8605">MQITNIILAAMAVLPLTEACKCVDGSGTSEPVITWQCCEKFEGAFYSPDCEAHSIKDFMKSFSHCCQDHKFNSDCKY</sequence>
<gene>
    <name evidence="2" type="ORF">PT974_07251</name>
</gene>
<feature type="chain" id="PRO_5046341120" description="Extracellular membrane protein CFEM domain-containing protein" evidence="1">
    <location>
        <begin position="20"/>
        <end position="77"/>
    </location>
</feature>
<comment type="caution">
    <text evidence="2">The sequence shown here is derived from an EMBL/GenBank/DDBJ whole genome shotgun (WGS) entry which is preliminary data.</text>
</comment>
<keyword evidence="1" id="KW-0732">Signal</keyword>
<dbReference type="EMBL" id="JAVFKD010000012">
    <property type="protein sequence ID" value="KAK5993814.1"/>
    <property type="molecule type" value="Genomic_DNA"/>
</dbReference>
<evidence type="ECO:0000313" key="2">
    <source>
        <dbReference type="EMBL" id="KAK5993814.1"/>
    </source>
</evidence>
<evidence type="ECO:0008006" key="4">
    <source>
        <dbReference type="Google" id="ProtNLM"/>
    </source>
</evidence>
<accession>A0ABR0SP47</accession>
<reference evidence="2 3" key="1">
    <citation type="submission" date="2024-01" db="EMBL/GenBank/DDBJ databases">
        <title>Complete genome of Cladobotryum mycophilum ATHUM6906.</title>
        <authorList>
            <person name="Christinaki A.C."/>
            <person name="Myridakis A.I."/>
            <person name="Kouvelis V.N."/>
        </authorList>
    </citation>
    <scope>NUCLEOTIDE SEQUENCE [LARGE SCALE GENOMIC DNA]</scope>
    <source>
        <strain evidence="2 3">ATHUM6906</strain>
    </source>
</reference>